<feature type="compositionally biased region" description="Basic and acidic residues" evidence="1">
    <location>
        <begin position="9"/>
        <end position="24"/>
    </location>
</feature>
<dbReference type="Proteomes" id="UP000318704">
    <property type="component" value="Chromosome"/>
</dbReference>
<proteinExistence type="predicted"/>
<dbReference type="InterPro" id="IPR036390">
    <property type="entry name" value="WH_DNA-bd_sf"/>
</dbReference>
<accession>A0A517W039</accession>
<feature type="region of interest" description="Disordered" evidence="1">
    <location>
        <begin position="1"/>
        <end position="43"/>
    </location>
</feature>
<dbReference type="EMBL" id="CP037920">
    <property type="protein sequence ID" value="QDT98615.1"/>
    <property type="molecule type" value="Genomic_DNA"/>
</dbReference>
<reference evidence="2 3" key="1">
    <citation type="submission" date="2019-03" db="EMBL/GenBank/DDBJ databases">
        <title>Deep-cultivation of Planctomycetes and their phenomic and genomic characterization uncovers novel biology.</title>
        <authorList>
            <person name="Wiegand S."/>
            <person name="Jogler M."/>
            <person name="Boedeker C."/>
            <person name="Pinto D."/>
            <person name="Vollmers J."/>
            <person name="Rivas-Marin E."/>
            <person name="Kohn T."/>
            <person name="Peeters S.H."/>
            <person name="Heuer A."/>
            <person name="Rast P."/>
            <person name="Oberbeckmann S."/>
            <person name="Bunk B."/>
            <person name="Jeske O."/>
            <person name="Meyerdierks A."/>
            <person name="Storesund J.E."/>
            <person name="Kallscheuer N."/>
            <person name="Luecker S."/>
            <person name="Lage O.M."/>
            <person name="Pohl T."/>
            <person name="Merkel B.J."/>
            <person name="Hornburger P."/>
            <person name="Mueller R.-W."/>
            <person name="Bruemmer F."/>
            <person name="Labrenz M."/>
            <person name="Spormann A.M."/>
            <person name="Op den Camp H."/>
            <person name="Overmann J."/>
            <person name="Amann R."/>
            <person name="Jetten M.S.M."/>
            <person name="Mascher T."/>
            <person name="Medema M.H."/>
            <person name="Devos D.P."/>
            <person name="Kaster A.-K."/>
            <person name="Ovreas L."/>
            <person name="Rohde M."/>
            <person name="Galperin M.Y."/>
            <person name="Jogler C."/>
        </authorList>
    </citation>
    <scope>NUCLEOTIDE SEQUENCE [LARGE SCALE GENOMIC DNA]</scope>
    <source>
        <strain evidence="2 3">V144</strain>
    </source>
</reference>
<evidence type="ECO:0000313" key="3">
    <source>
        <dbReference type="Proteomes" id="UP000318704"/>
    </source>
</evidence>
<dbReference type="SUPFAM" id="SSF46785">
    <property type="entry name" value="Winged helix' DNA-binding domain"/>
    <property type="match status" value="1"/>
</dbReference>
<dbReference type="Pfam" id="PF13412">
    <property type="entry name" value="HTH_24"/>
    <property type="match status" value="1"/>
</dbReference>
<sequence length="130" mass="14852">MGKSSKTKKQSDHKKNSGSKETDSKVNQQTDTPAKPAEASGNRWTFLTNHAHVLILLHREPEIVLRQVAAQVGITERAVQRIIQDLEEEGFIHREKVGRQNRYEVLTDQPLRHSIEKHKKIGELLELVSE</sequence>
<dbReference type="AlphaFoldDB" id="A0A517W039"/>
<gene>
    <name evidence="2" type="ORF">V144x_41220</name>
</gene>
<evidence type="ECO:0000256" key="1">
    <source>
        <dbReference type="SAM" id="MobiDB-lite"/>
    </source>
</evidence>
<dbReference type="KEGG" id="gaw:V144x_41220"/>
<evidence type="ECO:0000313" key="2">
    <source>
        <dbReference type="EMBL" id="QDT98615.1"/>
    </source>
</evidence>
<dbReference type="Gene3D" id="1.10.10.10">
    <property type="entry name" value="Winged helix-like DNA-binding domain superfamily/Winged helix DNA-binding domain"/>
    <property type="match status" value="1"/>
</dbReference>
<evidence type="ECO:0008006" key="4">
    <source>
        <dbReference type="Google" id="ProtNLM"/>
    </source>
</evidence>
<dbReference type="InterPro" id="IPR036388">
    <property type="entry name" value="WH-like_DNA-bd_sf"/>
</dbReference>
<protein>
    <recommendedName>
        <fullName evidence="4">MarR family protein</fullName>
    </recommendedName>
</protein>
<name>A0A517W039_9PLAN</name>
<organism evidence="2 3">
    <name type="scientific">Gimesia aquarii</name>
    <dbReference type="NCBI Taxonomy" id="2527964"/>
    <lineage>
        <taxon>Bacteria</taxon>
        <taxon>Pseudomonadati</taxon>
        <taxon>Planctomycetota</taxon>
        <taxon>Planctomycetia</taxon>
        <taxon>Planctomycetales</taxon>
        <taxon>Planctomycetaceae</taxon>
        <taxon>Gimesia</taxon>
    </lineage>
</organism>